<keyword evidence="2" id="KW-1185">Reference proteome</keyword>
<dbReference type="EMBL" id="MU003578">
    <property type="protein sequence ID" value="KAF2462570.1"/>
    <property type="molecule type" value="Genomic_DNA"/>
</dbReference>
<sequence length="198" mass="21537">MKSINSGQSGAGDGGFFGGVTQEGVGSLRHVRSLSIRYFQAAAIVRQVGNHPHFKVWCTCLDTPACKQLPSPQQHLVRFLATASTPFRTHRGRTRARTQLPLAPALITFWGSRDGTCCSRYGLSTEAKTGWPRATNNPALNACRNIITVVPNGIVARVSRDIIPMYCTIHSLGIAPISYSIQSAQSSIELLRPYNTLV</sequence>
<dbReference type="Proteomes" id="UP000799755">
    <property type="component" value="Unassembled WGS sequence"/>
</dbReference>
<proteinExistence type="predicted"/>
<name>A0ACB6Q6Y6_9PLEO</name>
<accession>A0ACB6Q6Y6</accession>
<evidence type="ECO:0000313" key="2">
    <source>
        <dbReference type="Proteomes" id="UP000799755"/>
    </source>
</evidence>
<protein>
    <submittedName>
        <fullName evidence="1">Uncharacterized protein</fullName>
    </submittedName>
</protein>
<gene>
    <name evidence="1" type="ORF">BDR25DRAFT_363901</name>
</gene>
<evidence type="ECO:0000313" key="1">
    <source>
        <dbReference type="EMBL" id="KAF2462570.1"/>
    </source>
</evidence>
<reference evidence="1" key="1">
    <citation type="journal article" date="2020" name="Stud. Mycol.">
        <title>101 Dothideomycetes genomes: a test case for predicting lifestyles and emergence of pathogens.</title>
        <authorList>
            <person name="Haridas S."/>
            <person name="Albert R."/>
            <person name="Binder M."/>
            <person name="Bloem J."/>
            <person name="Labutti K."/>
            <person name="Salamov A."/>
            <person name="Andreopoulos B."/>
            <person name="Baker S."/>
            <person name="Barry K."/>
            <person name="Bills G."/>
            <person name="Bluhm B."/>
            <person name="Cannon C."/>
            <person name="Castanera R."/>
            <person name="Culley D."/>
            <person name="Daum C."/>
            <person name="Ezra D."/>
            <person name="Gonzalez J."/>
            <person name="Henrissat B."/>
            <person name="Kuo A."/>
            <person name="Liang C."/>
            <person name="Lipzen A."/>
            <person name="Lutzoni F."/>
            <person name="Magnuson J."/>
            <person name="Mondo S."/>
            <person name="Nolan M."/>
            <person name="Ohm R."/>
            <person name="Pangilinan J."/>
            <person name="Park H.-J."/>
            <person name="Ramirez L."/>
            <person name="Alfaro M."/>
            <person name="Sun H."/>
            <person name="Tritt A."/>
            <person name="Yoshinaga Y."/>
            <person name="Zwiers L.-H."/>
            <person name="Turgeon B."/>
            <person name="Goodwin S."/>
            <person name="Spatafora J."/>
            <person name="Crous P."/>
            <person name="Grigoriev I."/>
        </authorList>
    </citation>
    <scope>NUCLEOTIDE SEQUENCE</scope>
    <source>
        <strain evidence="1">ATCC 200398</strain>
    </source>
</reference>
<organism evidence="1 2">
    <name type="scientific">Lindgomyces ingoldianus</name>
    <dbReference type="NCBI Taxonomy" id="673940"/>
    <lineage>
        <taxon>Eukaryota</taxon>
        <taxon>Fungi</taxon>
        <taxon>Dikarya</taxon>
        <taxon>Ascomycota</taxon>
        <taxon>Pezizomycotina</taxon>
        <taxon>Dothideomycetes</taxon>
        <taxon>Pleosporomycetidae</taxon>
        <taxon>Pleosporales</taxon>
        <taxon>Lindgomycetaceae</taxon>
        <taxon>Lindgomyces</taxon>
    </lineage>
</organism>
<comment type="caution">
    <text evidence="1">The sequence shown here is derived from an EMBL/GenBank/DDBJ whole genome shotgun (WGS) entry which is preliminary data.</text>
</comment>